<sequence length="159" mass="18820">MNTYDYNISDIVNKYSRHVAMLSYTYTKNIADAEDIAQDVFLQLIKSNKEFENEEHLRAWLFRIAINKSKNLLKSFWISHRSDFPTENTSIHEKDYDLILSVLELEPKYRIPIHLFYYEGYSIKEISAILHEKEATIGTRLDRARKKLKDKLGSDYYGS</sequence>
<dbReference type="Pfam" id="PF08281">
    <property type="entry name" value="Sigma70_r4_2"/>
    <property type="match status" value="1"/>
</dbReference>
<reference evidence="7 8" key="1">
    <citation type="submission" date="2014-09" db="EMBL/GenBank/DDBJ databases">
        <title>Butyrate-producing bacteria isolated from human gut.</title>
        <authorList>
            <person name="Zhang Q."/>
            <person name="Zhao L."/>
        </authorList>
    </citation>
    <scope>NUCLEOTIDE SEQUENCE [LARGE SCALE GENOMIC DNA]</scope>
    <source>
        <strain evidence="7 8">21</strain>
    </source>
</reference>
<evidence type="ECO:0000313" key="8">
    <source>
        <dbReference type="Proteomes" id="UP000245288"/>
    </source>
</evidence>
<dbReference type="Gene3D" id="1.10.1740.10">
    <property type="match status" value="1"/>
</dbReference>
<dbReference type="Pfam" id="PF04542">
    <property type="entry name" value="Sigma70_r2"/>
    <property type="match status" value="1"/>
</dbReference>
<organism evidence="7 8">
    <name type="scientific">Eubacterium ramulus</name>
    <dbReference type="NCBI Taxonomy" id="39490"/>
    <lineage>
        <taxon>Bacteria</taxon>
        <taxon>Bacillati</taxon>
        <taxon>Bacillota</taxon>
        <taxon>Clostridia</taxon>
        <taxon>Eubacteriales</taxon>
        <taxon>Eubacteriaceae</taxon>
        <taxon>Eubacterium</taxon>
    </lineage>
</organism>
<accession>A0A2V1JM40</accession>
<dbReference type="GO" id="GO:0016987">
    <property type="term" value="F:sigma factor activity"/>
    <property type="evidence" value="ECO:0007669"/>
    <property type="project" value="UniProtKB-KW"/>
</dbReference>
<evidence type="ECO:0000259" key="6">
    <source>
        <dbReference type="Pfam" id="PF08281"/>
    </source>
</evidence>
<evidence type="ECO:0000259" key="5">
    <source>
        <dbReference type="Pfam" id="PF04542"/>
    </source>
</evidence>
<keyword evidence="4" id="KW-0804">Transcription</keyword>
<dbReference type="InterPro" id="IPR013249">
    <property type="entry name" value="RNA_pol_sigma70_r4_t2"/>
</dbReference>
<dbReference type="GO" id="GO:0006352">
    <property type="term" value="P:DNA-templated transcription initiation"/>
    <property type="evidence" value="ECO:0007669"/>
    <property type="project" value="InterPro"/>
</dbReference>
<dbReference type="InterPro" id="IPR013324">
    <property type="entry name" value="RNA_pol_sigma_r3/r4-like"/>
</dbReference>
<evidence type="ECO:0000256" key="3">
    <source>
        <dbReference type="ARBA" id="ARBA00023082"/>
    </source>
</evidence>
<dbReference type="InterPro" id="IPR036388">
    <property type="entry name" value="WH-like_DNA-bd_sf"/>
</dbReference>
<name>A0A2V1JM40_EUBRA</name>
<comment type="caution">
    <text evidence="7">The sequence shown here is derived from an EMBL/GenBank/DDBJ whole genome shotgun (WGS) entry which is preliminary data.</text>
</comment>
<dbReference type="PANTHER" id="PTHR43133:SF60">
    <property type="entry name" value="RNA POLYMERASE SIGMA FACTOR SIGV"/>
    <property type="match status" value="1"/>
</dbReference>
<dbReference type="GO" id="GO:0003677">
    <property type="term" value="F:DNA binding"/>
    <property type="evidence" value="ECO:0007669"/>
    <property type="project" value="InterPro"/>
</dbReference>
<feature type="domain" description="RNA polymerase sigma-70 region 2" evidence="5">
    <location>
        <begin position="12"/>
        <end position="74"/>
    </location>
</feature>
<dbReference type="SUPFAM" id="SSF88659">
    <property type="entry name" value="Sigma3 and sigma4 domains of RNA polymerase sigma factors"/>
    <property type="match status" value="1"/>
</dbReference>
<dbReference type="PANTHER" id="PTHR43133">
    <property type="entry name" value="RNA POLYMERASE ECF-TYPE SIGMA FACTO"/>
    <property type="match status" value="1"/>
</dbReference>
<dbReference type="InterPro" id="IPR039425">
    <property type="entry name" value="RNA_pol_sigma-70-like"/>
</dbReference>
<proteinExistence type="inferred from homology"/>
<evidence type="ECO:0000256" key="2">
    <source>
        <dbReference type="ARBA" id="ARBA00023015"/>
    </source>
</evidence>
<dbReference type="CDD" id="cd06171">
    <property type="entry name" value="Sigma70_r4"/>
    <property type="match status" value="1"/>
</dbReference>
<dbReference type="InterPro" id="IPR013325">
    <property type="entry name" value="RNA_pol_sigma_r2"/>
</dbReference>
<dbReference type="Proteomes" id="UP000245288">
    <property type="component" value="Unassembled WGS sequence"/>
</dbReference>
<dbReference type="Gene3D" id="1.10.10.10">
    <property type="entry name" value="Winged helix-like DNA-binding domain superfamily/Winged helix DNA-binding domain"/>
    <property type="match status" value="1"/>
</dbReference>
<dbReference type="InterPro" id="IPR014284">
    <property type="entry name" value="RNA_pol_sigma-70_dom"/>
</dbReference>
<dbReference type="EMBL" id="JRFU01000154">
    <property type="protein sequence ID" value="PWE85770.1"/>
    <property type="molecule type" value="Genomic_DNA"/>
</dbReference>
<evidence type="ECO:0000256" key="1">
    <source>
        <dbReference type="ARBA" id="ARBA00010641"/>
    </source>
</evidence>
<keyword evidence="3" id="KW-0731">Sigma factor</keyword>
<dbReference type="AlphaFoldDB" id="A0A2V1JM40"/>
<evidence type="ECO:0008006" key="9">
    <source>
        <dbReference type="Google" id="ProtNLM"/>
    </source>
</evidence>
<protein>
    <recommendedName>
        <fullName evidence="9">RNA polymerase sigma factor sigV</fullName>
    </recommendedName>
</protein>
<gene>
    <name evidence="7" type="ORF">LG34_14060</name>
</gene>
<evidence type="ECO:0000256" key="4">
    <source>
        <dbReference type="ARBA" id="ARBA00023163"/>
    </source>
</evidence>
<keyword evidence="2" id="KW-0805">Transcription regulation</keyword>
<feature type="domain" description="RNA polymerase sigma factor 70 region 4 type 2" evidence="6">
    <location>
        <begin position="102"/>
        <end position="148"/>
    </location>
</feature>
<dbReference type="NCBIfam" id="TIGR02937">
    <property type="entry name" value="sigma70-ECF"/>
    <property type="match status" value="1"/>
</dbReference>
<keyword evidence="8" id="KW-1185">Reference proteome</keyword>
<dbReference type="RefSeq" id="WP_109216534.1">
    <property type="nucleotide sequence ID" value="NZ_JRFU01000154.1"/>
</dbReference>
<comment type="similarity">
    <text evidence="1">Belongs to the sigma-70 factor family. ECF subfamily.</text>
</comment>
<dbReference type="OrthoDB" id="9795666at2"/>
<dbReference type="InterPro" id="IPR007627">
    <property type="entry name" value="RNA_pol_sigma70_r2"/>
</dbReference>
<evidence type="ECO:0000313" key="7">
    <source>
        <dbReference type="EMBL" id="PWE85770.1"/>
    </source>
</evidence>
<dbReference type="SUPFAM" id="SSF88946">
    <property type="entry name" value="Sigma2 domain of RNA polymerase sigma factors"/>
    <property type="match status" value="1"/>
</dbReference>